<name>A0A328TZC5_9BACL</name>
<proteinExistence type="predicted"/>
<protein>
    <recommendedName>
        <fullName evidence="4">SLH domain-containing protein</fullName>
    </recommendedName>
</protein>
<dbReference type="InterPro" id="IPR014755">
    <property type="entry name" value="Cu-Rt/internalin_Ig-like"/>
</dbReference>
<dbReference type="Pfam" id="PF02368">
    <property type="entry name" value="Big_2"/>
    <property type="match status" value="1"/>
</dbReference>
<dbReference type="PROSITE" id="PS51272">
    <property type="entry name" value="SLH"/>
    <property type="match status" value="1"/>
</dbReference>
<reference evidence="5 6" key="1">
    <citation type="submission" date="2018-06" db="EMBL/GenBank/DDBJ databases">
        <title>Paenibacillus montanisoli sp. nov., isolated from mountain area soil.</title>
        <authorList>
            <person name="Wu M."/>
        </authorList>
    </citation>
    <scope>NUCLEOTIDE SEQUENCE [LARGE SCALE GENOMIC DNA]</scope>
    <source>
        <strain evidence="5 6">RA17</strain>
    </source>
</reference>
<feature type="signal peptide" evidence="3">
    <location>
        <begin position="1"/>
        <end position="50"/>
    </location>
</feature>
<feature type="chain" id="PRO_5016297709" description="SLH domain-containing protein" evidence="3">
    <location>
        <begin position="51"/>
        <end position="901"/>
    </location>
</feature>
<evidence type="ECO:0000259" key="4">
    <source>
        <dbReference type="PROSITE" id="PS51272"/>
    </source>
</evidence>
<dbReference type="InterPro" id="IPR003343">
    <property type="entry name" value="Big_2"/>
</dbReference>
<evidence type="ECO:0000313" key="6">
    <source>
        <dbReference type="Proteomes" id="UP000249260"/>
    </source>
</evidence>
<feature type="region of interest" description="Disordered" evidence="2">
    <location>
        <begin position="1"/>
        <end position="23"/>
    </location>
</feature>
<dbReference type="EMBL" id="QLUW01000005">
    <property type="protein sequence ID" value="RAP73955.1"/>
    <property type="molecule type" value="Genomic_DNA"/>
</dbReference>
<accession>A0A328TZC5</accession>
<evidence type="ECO:0000256" key="2">
    <source>
        <dbReference type="SAM" id="MobiDB-lite"/>
    </source>
</evidence>
<organism evidence="5 6">
    <name type="scientific">Paenibacillus montanisoli</name>
    <dbReference type="NCBI Taxonomy" id="2081970"/>
    <lineage>
        <taxon>Bacteria</taxon>
        <taxon>Bacillati</taxon>
        <taxon>Bacillota</taxon>
        <taxon>Bacilli</taxon>
        <taxon>Bacillales</taxon>
        <taxon>Paenibacillaceae</taxon>
        <taxon>Paenibacillus</taxon>
    </lineage>
</organism>
<gene>
    <name evidence="5" type="ORF">DL346_23030</name>
</gene>
<dbReference type="InterPro" id="IPR001119">
    <property type="entry name" value="SLH_dom"/>
</dbReference>
<keyword evidence="1 3" id="KW-0732">Signal</keyword>
<dbReference type="Pfam" id="PF00395">
    <property type="entry name" value="SLH"/>
    <property type="match status" value="1"/>
</dbReference>
<comment type="caution">
    <text evidence="5">The sequence shown here is derived from an EMBL/GenBank/DDBJ whole genome shotgun (WGS) entry which is preliminary data.</text>
</comment>
<dbReference type="Proteomes" id="UP000249260">
    <property type="component" value="Unassembled WGS sequence"/>
</dbReference>
<dbReference type="OrthoDB" id="1706086at2"/>
<dbReference type="Gene3D" id="2.60.40.1220">
    <property type="match status" value="1"/>
</dbReference>
<dbReference type="RefSeq" id="WP_112884744.1">
    <property type="nucleotide sequence ID" value="NZ_QLUW01000005.1"/>
</dbReference>
<sequence>MRKTSNLYSIKQNSQEPKQFRGGEKKVMKKSLSLLVAAAMTLSTASVAFAADAQAELTTQQKFDALKAAGVFNGFPDGSAGLEKEMTRAEFAKVLTKLTELAENSAANVYSDVAKTHWAAGFIGAATEAGLLNGLGGGKFGPSGKVTIEQIAKVADLVAGIEPDADGTVSGVVSPWAKGFVAAAIEAGLLPELPTYKVNAKRGQLVEVAYELAESLGELSVVKASQTGAKAITVEFSRAVTAEEKAATTFELKNGLVPYAVTVKFADDNKSAALTSAFLPAGDYTLTVKGQDPITVKVVDEVVTKLEIGATVLQKAANQDLKVKGLNQFGEEVANAVADANITVFNSKLGSLTGNKIDLSGADIDSAVIVTAFHPATGLSVTKTFKVVDPASATNIKLGTVVPLKDETRISVGKAEGYVLPYTIVDQYGQAVKLSGAPVVAGNKVTINGIDFVISDTAVVTPGSFKVNADGVLTFGTGAKAGTVVITAVNSKTGATASTTVKVEALPALKTFQISQPGVLLVANEAIKFPYAATDSFGAAYAQKDVKAATDALNDADPATNFNITSSNPAVTVAYGFDAKTGELNLTFTGAGQTTLFVWINNQIASQLNLDVKAAATPVKVLGLKSGAATSVGINGVADLTIDQLNVVDNYGRAVTKLPTGWALKVVEAADATAGVVDYAAGKVTGKAEGTEKLAISLTNGGADVANSGIETTYTTVKDADIKSFAIEAIGTLYGGTTGHVAGHNATVTLVGKTASGAVIAIDQSRFFTAITSSDLSVATVAGTTVTGKGKGTTTITVWNGATKQAEAAVTVSDAAPVITSVAFDPTEIDYVAGLNVAAKLAVKDQYGVAIDKDGVFASSDKAKATVTQAGVVTKVAGATGSVTISFVSVNGLVSTIVVNL</sequence>
<feature type="domain" description="SLH" evidence="4">
    <location>
        <begin position="106"/>
        <end position="169"/>
    </location>
</feature>
<keyword evidence="6" id="KW-1185">Reference proteome</keyword>
<feature type="compositionally biased region" description="Polar residues" evidence="2">
    <location>
        <begin position="1"/>
        <end position="17"/>
    </location>
</feature>
<evidence type="ECO:0000256" key="3">
    <source>
        <dbReference type="SAM" id="SignalP"/>
    </source>
</evidence>
<evidence type="ECO:0000313" key="5">
    <source>
        <dbReference type="EMBL" id="RAP73955.1"/>
    </source>
</evidence>
<dbReference type="AlphaFoldDB" id="A0A328TZC5"/>
<evidence type="ECO:0000256" key="1">
    <source>
        <dbReference type="ARBA" id="ARBA00022729"/>
    </source>
</evidence>